<accession>A0A316V2Z1</accession>
<dbReference type="STRING" id="1280837.A0A316V2Z1"/>
<evidence type="ECO:0000313" key="4">
    <source>
        <dbReference type="Proteomes" id="UP000245771"/>
    </source>
</evidence>
<feature type="compositionally biased region" description="Basic and acidic residues" evidence="2">
    <location>
        <begin position="326"/>
        <end position="341"/>
    </location>
</feature>
<dbReference type="GeneID" id="37021285"/>
<feature type="region of interest" description="Disordered" evidence="2">
    <location>
        <begin position="323"/>
        <end position="512"/>
    </location>
</feature>
<dbReference type="InParanoid" id="A0A316V2Z1"/>
<evidence type="ECO:0000256" key="1">
    <source>
        <dbReference type="SAM" id="Coils"/>
    </source>
</evidence>
<dbReference type="RefSeq" id="XP_025352229.1">
    <property type="nucleotide sequence ID" value="XM_025499504.1"/>
</dbReference>
<evidence type="ECO:0000313" key="3">
    <source>
        <dbReference type="EMBL" id="PWN31927.1"/>
    </source>
</evidence>
<dbReference type="AlphaFoldDB" id="A0A316V2Z1"/>
<feature type="region of interest" description="Disordered" evidence="2">
    <location>
        <begin position="145"/>
        <end position="168"/>
    </location>
</feature>
<sequence>MKNSPACCPICKKELGESHSIPLWPSDVNDLDVYLQNRKRRQDIQRTSNDRVRQAPAAKALDDYMTRDAQSALLGKLMDFRQHINAYVMAVNNVSMSAIGGEDRIFRLFNEVTKAPAQNAEFRDAIKSLSAASETLSKTVQSIESDRKQIEDDRKKAQLSREKADAMRASLQTHMETKASEEQRMNDARRQTDVLMRHAKKELQDLEKKKLDLAKERESMKNEVQEHQRQVAKARVQASQLMAKHRGDTDLEVQKMTTYMQEQERLRIEAEQMRHVSEEGKKWLADRNKLISTKLDQTRAENKALKAELRALKAELPAQVAIAKGKAKEEETGDSVKRESGEGDDLSANDASTSSSKLDDMPSFTQESTESSRKQEDEEEDDDNDVVILDDDIEAEFDDPSYAMPHWIKAEHRLQPPKRQGSSSAWSGMSGNVSFAPSNRQGARRQHAEISIDDDDDDGNDDSVEFVTCKKRNTGTATTTRSGLSDSMPSNATLIDRIMSGPRQVLGPRRRR</sequence>
<feature type="compositionally biased region" description="Basic and acidic residues" evidence="2">
    <location>
        <begin position="145"/>
        <end position="166"/>
    </location>
</feature>
<proteinExistence type="predicted"/>
<organism evidence="3 4">
    <name type="scientific">Meira miltonrushii</name>
    <dbReference type="NCBI Taxonomy" id="1280837"/>
    <lineage>
        <taxon>Eukaryota</taxon>
        <taxon>Fungi</taxon>
        <taxon>Dikarya</taxon>
        <taxon>Basidiomycota</taxon>
        <taxon>Ustilaginomycotina</taxon>
        <taxon>Exobasidiomycetes</taxon>
        <taxon>Exobasidiales</taxon>
        <taxon>Brachybasidiaceae</taxon>
        <taxon>Meira</taxon>
    </lineage>
</organism>
<dbReference type="EMBL" id="KZ819606">
    <property type="protein sequence ID" value="PWN31927.1"/>
    <property type="molecule type" value="Genomic_DNA"/>
</dbReference>
<feature type="coiled-coil region" evidence="1">
    <location>
        <begin position="288"/>
        <end position="315"/>
    </location>
</feature>
<protein>
    <submittedName>
        <fullName evidence="3">Uncharacterized protein</fullName>
    </submittedName>
</protein>
<keyword evidence="4" id="KW-1185">Reference proteome</keyword>
<feature type="compositionally biased region" description="Polar residues" evidence="2">
    <location>
        <begin position="420"/>
        <end position="441"/>
    </location>
</feature>
<reference evidence="3 4" key="1">
    <citation type="journal article" date="2018" name="Mol. Biol. Evol.">
        <title>Broad Genomic Sampling Reveals a Smut Pathogenic Ancestry of the Fungal Clade Ustilaginomycotina.</title>
        <authorList>
            <person name="Kijpornyongpan T."/>
            <person name="Mondo S.J."/>
            <person name="Barry K."/>
            <person name="Sandor L."/>
            <person name="Lee J."/>
            <person name="Lipzen A."/>
            <person name="Pangilinan J."/>
            <person name="LaButti K."/>
            <person name="Hainaut M."/>
            <person name="Henrissat B."/>
            <person name="Grigoriev I.V."/>
            <person name="Spatafora J.W."/>
            <person name="Aime M.C."/>
        </authorList>
    </citation>
    <scope>NUCLEOTIDE SEQUENCE [LARGE SCALE GENOMIC DNA]</scope>
    <source>
        <strain evidence="3 4">MCA 3882</strain>
    </source>
</reference>
<dbReference type="Proteomes" id="UP000245771">
    <property type="component" value="Unassembled WGS sequence"/>
</dbReference>
<name>A0A316V2Z1_9BASI</name>
<evidence type="ECO:0000256" key="2">
    <source>
        <dbReference type="SAM" id="MobiDB-lite"/>
    </source>
</evidence>
<feature type="compositionally biased region" description="Acidic residues" evidence="2">
    <location>
        <begin position="377"/>
        <end position="399"/>
    </location>
</feature>
<gene>
    <name evidence="3" type="ORF">FA14DRAFT_162266</name>
</gene>
<feature type="compositionally biased region" description="Polar residues" evidence="2">
    <location>
        <begin position="474"/>
        <end position="493"/>
    </location>
</feature>
<keyword evidence="1" id="KW-0175">Coiled coil</keyword>
<dbReference type="OrthoDB" id="3366310at2759"/>
<feature type="compositionally biased region" description="Acidic residues" evidence="2">
    <location>
        <begin position="451"/>
        <end position="464"/>
    </location>
</feature>